<sequence length="122" mass="12969">MLKRLGCQVLTAATVNDGLRIVEDWSPDAVLVDILMPDRDGLNFIMDTRHLRDSLRVIAMSGGGRLASSSILQMATGLGAHARPDQADHRRGAEGRSGGMTGDGGEGAAETSVPAQRSQNWK</sequence>
<dbReference type="InterPro" id="IPR011006">
    <property type="entry name" value="CheY-like_superfamily"/>
</dbReference>
<reference evidence="4" key="1">
    <citation type="journal article" date="2005" name="Appl. Environ. Microbiol.">
        <title>Elucidation of a Carotenoid Biosynthesis Gene Cluster Encoding a Novel Enzyme, 2,2'-beta-Hydroxylase, from Brevundimonas sp. Strain SD212 and Combinatorial Biosynthesis of New or Rare Xanthophylls.</title>
        <authorList>
            <person name="Nishida Y."/>
            <person name="Adachi K."/>
            <person name="Kasai H."/>
            <person name="Shizuri Y."/>
            <person name="Shindo K."/>
            <person name="Sawabe A."/>
            <person name="Komemushi S."/>
            <person name="Miki W."/>
            <person name="Misawa N."/>
        </authorList>
    </citation>
    <scope>NUCLEOTIDE SEQUENCE</scope>
    <source>
        <strain evidence="4">SD212</strain>
    </source>
</reference>
<feature type="region of interest" description="Disordered" evidence="2">
    <location>
        <begin position="78"/>
        <end position="122"/>
    </location>
</feature>
<feature type="domain" description="Response regulatory" evidence="3">
    <location>
        <begin position="1"/>
        <end position="98"/>
    </location>
</feature>
<dbReference type="Gene3D" id="3.40.50.2300">
    <property type="match status" value="1"/>
</dbReference>
<feature type="modified residue" description="4-aspartylphosphate" evidence="1">
    <location>
        <position position="33"/>
    </location>
</feature>
<keyword evidence="1" id="KW-0597">Phosphoprotein</keyword>
<dbReference type="PROSITE" id="PS50110">
    <property type="entry name" value="RESPONSE_REGULATORY"/>
    <property type="match status" value="1"/>
</dbReference>
<dbReference type="GO" id="GO:0000160">
    <property type="term" value="P:phosphorelay signal transduction system"/>
    <property type="evidence" value="ECO:0007669"/>
    <property type="project" value="InterPro"/>
</dbReference>
<name>Q4W8A8_9CAUL</name>
<protein>
    <recommendedName>
        <fullName evidence="3">Response regulatory domain-containing protein</fullName>
    </recommendedName>
</protein>
<feature type="compositionally biased region" description="Gly residues" evidence="2">
    <location>
        <begin position="95"/>
        <end position="107"/>
    </location>
</feature>
<evidence type="ECO:0000256" key="2">
    <source>
        <dbReference type="SAM" id="MobiDB-lite"/>
    </source>
</evidence>
<dbReference type="AlphaFoldDB" id="Q4W8A8"/>
<evidence type="ECO:0000259" key="3">
    <source>
        <dbReference type="PROSITE" id="PS50110"/>
    </source>
</evidence>
<proteinExistence type="predicted"/>
<feature type="compositionally biased region" description="Polar residues" evidence="2">
    <location>
        <begin position="113"/>
        <end position="122"/>
    </location>
</feature>
<dbReference type="SUPFAM" id="SSF52172">
    <property type="entry name" value="CheY-like"/>
    <property type="match status" value="1"/>
</dbReference>
<feature type="compositionally biased region" description="Basic and acidic residues" evidence="2">
    <location>
        <begin position="82"/>
        <end position="94"/>
    </location>
</feature>
<dbReference type="Pfam" id="PF00072">
    <property type="entry name" value="Response_reg"/>
    <property type="match status" value="1"/>
</dbReference>
<evidence type="ECO:0000313" key="4">
    <source>
        <dbReference type="EMBL" id="BAD99416.1"/>
    </source>
</evidence>
<organism evidence="4">
    <name type="scientific">Brevundimonas sp. NBRC 101024</name>
    <dbReference type="NCBI Taxonomy" id="1113698"/>
    <lineage>
        <taxon>Bacteria</taxon>
        <taxon>Pseudomonadati</taxon>
        <taxon>Pseudomonadota</taxon>
        <taxon>Alphaproteobacteria</taxon>
        <taxon>Caulobacterales</taxon>
        <taxon>Caulobacteraceae</taxon>
        <taxon>Brevundimonas</taxon>
    </lineage>
</organism>
<dbReference type="CDD" id="cd00156">
    <property type="entry name" value="REC"/>
    <property type="match status" value="1"/>
</dbReference>
<dbReference type="InterPro" id="IPR001789">
    <property type="entry name" value="Sig_transdc_resp-reg_receiver"/>
</dbReference>
<dbReference type="EMBL" id="AB181388">
    <property type="protein sequence ID" value="BAD99416.1"/>
    <property type="molecule type" value="Genomic_DNA"/>
</dbReference>
<accession>Q4W8A8</accession>
<evidence type="ECO:0000256" key="1">
    <source>
        <dbReference type="PROSITE-ProRule" id="PRU00169"/>
    </source>
</evidence>